<name>A0ABT2GLB3_9MICO</name>
<keyword evidence="3 7" id="KW-0378">Hydrolase</keyword>
<accession>A0ABT2GLB3</accession>
<dbReference type="CDD" id="cd14791">
    <property type="entry name" value="GH36"/>
    <property type="match status" value="1"/>
</dbReference>
<dbReference type="Pfam" id="PF16875">
    <property type="entry name" value="Glyco_hydro_36N"/>
    <property type="match status" value="1"/>
</dbReference>
<dbReference type="InterPro" id="IPR000111">
    <property type="entry name" value="Glyco_hydro_27/36_CS"/>
</dbReference>
<evidence type="ECO:0000256" key="5">
    <source>
        <dbReference type="SAM" id="MobiDB-lite"/>
    </source>
</evidence>
<dbReference type="GO" id="GO:0004557">
    <property type="term" value="F:alpha-galactosidase activity"/>
    <property type="evidence" value="ECO:0007669"/>
    <property type="project" value="UniProtKB-EC"/>
</dbReference>
<dbReference type="InterPro" id="IPR002252">
    <property type="entry name" value="Glyco_hydro_36"/>
</dbReference>
<dbReference type="InterPro" id="IPR013785">
    <property type="entry name" value="Aldolase_TIM"/>
</dbReference>
<dbReference type="Proteomes" id="UP001165584">
    <property type="component" value="Unassembled WGS sequence"/>
</dbReference>
<feature type="domain" description="Glycosyl hydrolase family 36 N-terminal" evidence="6">
    <location>
        <begin position="27"/>
        <end position="298"/>
    </location>
</feature>
<evidence type="ECO:0000259" key="6">
    <source>
        <dbReference type="Pfam" id="PF16875"/>
    </source>
</evidence>
<evidence type="ECO:0000256" key="1">
    <source>
        <dbReference type="ARBA" id="ARBA00001255"/>
    </source>
</evidence>
<dbReference type="Gene3D" id="2.70.98.60">
    <property type="entry name" value="alpha-galactosidase from lactobacil brevis"/>
    <property type="match status" value="1"/>
</dbReference>
<reference evidence="7" key="1">
    <citation type="submission" date="2022-08" db="EMBL/GenBank/DDBJ databases">
        <authorList>
            <person name="Deng Y."/>
            <person name="Han X.-F."/>
            <person name="Zhang Y.-Q."/>
        </authorList>
    </citation>
    <scope>NUCLEOTIDE SEQUENCE</scope>
    <source>
        <strain evidence="7">CPCC 205763</strain>
    </source>
</reference>
<dbReference type="InterPro" id="IPR038417">
    <property type="entry name" value="Alpga-gal_N_sf"/>
</dbReference>
<dbReference type="EMBL" id="JANLCM010000001">
    <property type="protein sequence ID" value="MCS5717011.1"/>
    <property type="molecule type" value="Genomic_DNA"/>
</dbReference>
<dbReference type="PRINTS" id="PR00743">
    <property type="entry name" value="GLHYDRLASE36"/>
</dbReference>
<dbReference type="Gene3D" id="3.20.20.70">
    <property type="entry name" value="Aldolase class I"/>
    <property type="match status" value="1"/>
</dbReference>
<dbReference type="SUPFAM" id="SSF51445">
    <property type="entry name" value="(Trans)glycosidases"/>
    <property type="match status" value="1"/>
</dbReference>
<organism evidence="7 8">
    <name type="scientific">Herbiconiux aconitum</name>
    <dbReference type="NCBI Taxonomy" id="2970913"/>
    <lineage>
        <taxon>Bacteria</taxon>
        <taxon>Bacillati</taxon>
        <taxon>Actinomycetota</taxon>
        <taxon>Actinomycetes</taxon>
        <taxon>Micrococcales</taxon>
        <taxon>Microbacteriaceae</taxon>
        <taxon>Herbiconiux</taxon>
    </lineage>
</organism>
<dbReference type="InterPro" id="IPR017853">
    <property type="entry name" value="GH"/>
</dbReference>
<evidence type="ECO:0000256" key="3">
    <source>
        <dbReference type="ARBA" id="ARBA00022801"/>
    </source>
</evidence>
<gene>
    <name evidence="7" type="ORF">N1027_02570</name>
</gene>
<dbReference type="PROSITE" id="PS00512">
    <property type="entry name" value="ALPHA_GALACTOSIDASE"/>
    <property type="match status" value="1"/>
</dbReference>
<comment type="caution">
    <text evidence="7">The sequence shown here is derived from an EMBL/GenBank/DDBJ whole genome shotgun (WGS) entry which is preliminary data.</text>
</comment>
<keyword evidence="4 7" id="KW-0326">Glycosidase</keyword>
<dbReference type="PANTHER" id="PTHR43053:SF3">
    <property type="entry name" value="ALPHA-GALACTOSIDASE C-RELATED"/>
    <property type="match status" value="1"/>
</dbReference>
<feature type="region of interest" description="Disordered" evidence="5">
    <location>
        <begin position="54"/>
        <end position="97"/>
    </location>
</feature>
<evidence type="ECO:0000313" key="8">
    <source>
        <dbReference type="Proteomes" id="UP001165584"/>
    </source>
</evidence>
<comment type="catalytic activity">
    <reaction evidence="1">
        <text>Hydrolysis of terminal, non-reducing alpha-D-galactose residues in alpha-D-galactosides, including galactose oligosaccharides, galactomannans and galactolipids.</text>
        <dbReference type="EC" id="3.2.1.22"/>
    </reaction>
</comment>
<evidence type="ECO:0000256" key="2">
    <source>
        <dbReference type="ARBA" id="ARBA00012755"/>
    </source>
</evidence>
<sequence>MTHGEEAVILLRSAGVSFAVELTSPVPRVLHWGEDLGPLSGTDLEALRQTAQPATLNNSPDAPRVFSVWPTERDGWSGTPAQSGHAAGTRTTPRPVLERSEVVVGGAGDATGVGAASGAGGASAATRAGDASDAGGSIELHFVDAVTAIRSRLCYSLDPHGVLAVDLSLTRDLSVGTPGSAAPYALASLDALLPLPERAGEIADFAGKWCRERSLQRTPVRFGAHRRESRRGKPGHDSPFLTLVGTPGFGFRHGEVWGMHVAWSGNQHTLVEELPEGAGPFRSVIGGGELLAPGEVLLADGESYAAPTVLFAWSGNGMDGVSERFHRRLRARSGHPSTARPLVLNTWEAVYFDHDLDRLGRLAELGARVGVERVVLDDGWFSGRRNADAGLGDWNVDRAVWPQGLAPFVQRVREHGMQFGLWFEPEMVNLDSDLAREHPDWLLAPVEGVGLPSRNQHVLDIGKPEVSHYLLDRIDALVREYAINYIKWDHNRDLSEAVSRGTGADGGDRPGVRQQTLALYALLDELRVRHPGLEIETCSGGGGRIDLGILERTDRVWASDCNDPVERLEIERWTSLLLPPELIGSHLGAAQAHTTSRVTSAPFRLATALFAHSGIEWDLTACSEEELEQIATWSAMYREFRSLVHGGRVVNADLADEATSMHGVLGDDGRGLYAWSRVATSAGGQAGRIRLPGLDPAARYEVRLREDLGRPSRHEARDPGWAEEAARGWVGVPGQVAAVAGLPLPTLNPQQTLLIEVRLAAARGAVDAGATDGEVDA</sequence>
<dbReference type="InterPro" id="IPR050985">
    <property type="entry name" value="Alpha-glycosidase_related"/>
</dbReference>
<dbReference type="PANTHER" id="PTHR43053">
    <property type="entry name" value="GLYCOSIDASE FAMILY 31"/>
    <property type="match status" value="1"/>
</dbReference>
<proteinExistence type="predicted"/>
<evidence type="ECO:0000256" key="4">
    <source>
        <dbReference type="ARBA" id="ARBA00023295"/>
    </source>
</evidence>
<protein>
    <recommendedName>
        <fullName evidence="2">alpha-galactosidase</fullName>
        <ecNumber evidence="2">3.2.1.22</ecNumber>
    </recommendedName>
</protein>
<keyword evidence="8" id="KW-1185">Reference proteome</keyword>
<dbReference type="RefSeq" id="WP_259504844.1">
    <property type="nucleotide sequence ID" value="NZ_JANLCM010000001.1"/>
</dbReference>
<dbReference type="InterPro" id="IPR031704">
    <property type="entry name" value="Glyco_hydro_36_N"/>
</dbReference>
<dbReference type="EC" id="3.2.1.22" evidence="2"/>
<evidence type="ECO:0000313" key="7">
    <source>
        <dbReference type="EMBL" id="MCS5717011.1"/>
    </source>
</evidence>
<dbReference type="Pfam" id="PF02065">
    <property type="entry name" value="Melibiase"/>
    <property type="match status" value="1"/>
</dbReference>